<dbReference type="Pfam" id="PF21360">
    <property type="entry name" value="PylC-like_N"/>
    <property type="match status" value="1"/>
</dbReference>
<dbReference type="Proteomes" id="UP000029738">
    <property type="component" value="Unassembled WGS sequence"/>
</dbReference>
<gene>
    <name evidence="3" type="ORF">DA73_0400038265</name>
</gene>
<dbReference type="EMBL" id="JHEG04000001">
    <property type="protein sequence ID" value="KAF3890645.1"/>
    <property type="molecule type" value="Genomic_DNA"/>
</dbReference>
<dbReference type="GO" id="GO:0016879">
    <property type="term" value="F:ligase activity, forming carbon-nitrogen bonds"/>
    <property type="evidence" value="ECO:0007669"/>
    <property type="project" value="TreeGrafter"/>
</dbReference>
<dbReference type="InterPro" id="IPR013815">
    <property type="entry name" value="ATP_grasp_subdomain_1"/>
</dbReference>
<feature type="domain" description="ATP-grasp" evidence="2">
    <location>
        <begin position="152"/>
        <end position="328"/>
    </location>
</feature>
<reference evidence="3" key="2">
    <citation type="submission" date="2019-11" db="EMBL/GenBank/DDBJ databases">
        <title>Improved Assembly of Tolypothrix boutellei genome.</title>
        <authorList>
            <person name="Sarangi A.N."/>
            <person name="Mukherjee M."/>
            <person name="Ghosh S."/>
            <person name="Singh D."/>
            <person name="Das A."/>
            <person name="Kant S."/>
            <person name="Prusty A."/>
            <person name="Tripathy S."/>
        </authorList>
    </citation>
    <scope>NUCLEOTIDE SEQUENCE</scope>
    <source>
        <strain evidence="3">VB521301</strain>
    </source>
</reference>
<dbReference type="SUPFAM" id="SSF56059">
    <property type="entry name" value="Glutathione synthetase ATP-binding domain-like"/>
    <property type="match status" value="1"/>
</dbReference>
<dbReference type="PANTHER" id="PTHR21621">
    <property type="entry name" value="RIBOSOMAL PROTEIN S6 MODIFICATION PROTEIN"/>
    <property type="match status" value="1"/>
</dbReference>
<dbReference type="PROSITE" id="PS50975">
    <property type="entry name" value="ATP_GRASP"/>
    <property type="match status" value="1"/>
</dbReference>
<reference evidence="3" key="1">
    <citation type="journal article" date="2015" name="Genome Announc.">
        <title>Draft Genome Sequence of Tolypothrix boutellei Strain VB521301.</title>
        <authorList>
            <person name="Chandrababunaidu M.M."/>
            <person name="Singh D."/>
            <person name="Sen D."/>
            <person name="Bhan S."/>
            <person name="Das S."/>
            <person name="Gupta A."/>
            <person name="Adhikary S.P."/>
            <person name="Tripathy S."/>
        </authorList>
    </citation>
    <scope>NUCLEOTIDE SEQUENCE</scope>
    <source>
        <strain evidence="3">VB521301</strain>
    </source>
</reference>
<accession>A0A8S9TE86</accession>
<dbReference type="InterPro" id="IPR011761">
    <property type="entry name" value="ATP-grasp"/>
</dbReference>
<protein>
    <submittedName>
        <fullName evidence="3">ATP-grasp domain-containing protein</fullName>
    </submittedName>
</protein>
<keyword evidence="1" id="KW-0067">ATP-binding</keyword>
<dbReference type="Gene3D" id="3.30.470.20">
    <property type="entry name" value="ATP-grasp fold, B domain"/>
    <property type="match status" value="1"/>
</dbReference>
<dbReference type="NCBIfam" id="NF009402">
    <property type="entry name" value="PRK12767.1-1"/>
    <property type="match status" value="1"/>
</dbReference>
<evidence type="ECO:0000259" key="2">
    <source>
        <dbReference type="PROSITE" id="PS50975"/>
    </source>
</evidence>
<dbReference type="RefSeq" id="WP_038086456.1">
    <property type="nucleotide sequence ID" value="NZ_JHEG04000001.1"/>
</dbReference>
<name>A0A8S9TE86_9CYAN</name>
<dbReference type="GO" id="GO:0005737">
    <property type="term" value="C:cytoplasm"/>
    <property type="evidence" value="ECO:0007669"/>
    <property type="project" value="TreeGrafter"/>
</dbReference>
<keyword evidence="1" id="KW-0547">Nucleotide-binding</keyword>
<dbReference type="GO" id="GO:0046872">
    <property type="term" value="F:metal ion binding"/>
    <property type="evidence" value="ECO:0007669"/>
    <property type="project" value="InterPro"/>
</dbReference>
<proteinExistence type="predicted"/>
<dbReference type="Gene3D" id="3.40.50.20">
    <property type="match status" value="1"/>
</dbReference>
<dbReference type="GO" id="GO:0005524">
    <property type="term" value="F:ATP binding"/>
    <property type="evidence" value="ECO:0007669"/>
    <property type="project" value="UniProtKB-UniRule"/>
</dbReference>
<evidence type="ECO:0000313" key="3">
    <source>
        <dbReference type="EMBL" id="KAF3890645.1"/>
    </source>
</evidence>
<sequence>MTERDELSDLQQQCELIHEIVYFYVRSYLKMKPVTVVVTGVGAPVGVGIIKSLRASNLPLRIIGVDSEPLAQGLFRVERAHLIPSARQNPDAYFNALVKISQREGADILFSGWEGELPMLAERKAEFEERTGTILPLAPDATLKALDKWLTAKVLAVFGVPVPDTVLPTERAQLKDFCHNHAFPYIMKPQRSSGGRGLVLVHTDAELEFFSHYICDPVVQEQLLPDDKEYTIGVFIQTDGKPGGALALKRSLSGGLSYRMESDKNTDACDLAIKAAKAMGLIGAVNVQMRLTSTGFKVFEINPRFSSATCVRAYFGLNEPELTIRHFILGEEISPPEVKEGICLRFWEEMYFPMEVKHAAREGEYQYRGEILSQF</sequence>
<comment type="caution">
    <text evidence="3">The sequence shown here is derived from an EMBL/GenBank/DDBJ whole genome shotgun (WGS) entry which is preliminary data.</text>
</comment>
<organism evidence="3 4">
    <name type="scientific">Tolypothrix bouteillei VB521301</name>
    <dbReference type="NCBI Taxonomy" id="1479485"/>
    <lineage>
        <taxon>Bacteria</taxon>
        <taxon>Bacillati</taxon>
        <taxon>Cyanobacteriota</taxon>
        <taxon>Cyanophyceae</taxon>
        <taxon>Nostocales</taxon>
        <taxon>Tolypothrichaceae</taxon>
        <taxon>Tolypothrix</taxon>
    </lineage>
</organism>
<dbReference type="AlphaFoldDB" id="A0A8S9TE86"/>
<dbReference type="InterPro" id="IPR048764">
    <property type="entry name" value="PylC_N"/>
</dbReference>
<keyword evidence="4" id="KW-1185">Reference proteome</keyword>
<dbReference type="Pfam" id="PF15632">
    <property type="entry name" value="ATPgrasp_Ter"/>
    <property type="match status" value="1"/>
</dbReference>
<evidence type="ECO:0000256" key="1">
    <source>
        <dbReference type="PROSITE-ProRule" id="PRU00409"/>
    </source>
</evidence>
<dbReference type="Gene3D" id="3.30.1490.20">
    <property type="entry name" value="ATP-grasp fold, A domain"/>
    <property type="match status" value="1"/>
</dbReference>
<dbReference type="PANTHER" id="PTHR21621:SF0">
    <property type="entry name" value="BETA-CITRYLGLUTAMATE SYNTHASE B-RELATED"/>
    <property type="match status" value="1"/>
</dbReference>
<evidence type="ECO:0000313" key="4">
    <source>
        <dbReference type="Proteomes" id="UP000029738"/>
    </source>
</evidence>